<dbReference type="CDD" id="cd06225">
    <property type="entry name" value="HAMP"/>
    <property type="match status" value="1"/>
</dbReference>
<feature type="domain" description="Methyl-accepting transducer" evidence="6">
    <location>
        <begin position="440"/>
        <end position="680"/>
    </location>
</feature>
<feature type="region of interest" description="Disordered" evidence="4">
    <location>
        <begin position="440"/>
        <end position="461"/>
    </location>
</feature>
<evidence type="ECO:0000256" key="5">
    <source>
        <dbReference type="SAM" id="Phobius"/>
    </source>
</evidence>
<dbReference type="PANTHER" id="PTHR32089:SF112">
    <property type="entry name" value="LYSOZYME-LIKE PROTEIN-RELATED"/>
    <property type="match status" value="1"/>
</dbReference>
<dbReference type="Pfam" id="PF00015">
    <property type="entry name" value="MCPsignal"/>
    <property type="match status" value="1"/>
</dbReference>
<dbReference type="Gene3D" id="6.10.340.10">
    <property type="match status" value="1"/>
</dbReference>
<dbReference type="EMBL" id="WIVE01000024">
    <property type="protein sequence ID" value="MQX36671.1"/>
    <property type="molecule type" value="Genomic_DNA"/>
</dbReference>
<feature type="compositionally biased region" description="Polar residues" evidence="4">
    <location>
        <begin position="441"/>
        <end position="451"/>
    </location>
</feature>
<dbReference type="Pfam" id="PF00672">
    <property type="entry name" value="HAMP"/>
    <property type="match status" value="1"/>
</dbReference>
<evidence type="ECO:0000256" key="2">
    <source>
        <dbReference type="ARBA" id="ARBA00029447"/>
    </source>
</evidence>
<dbReference type="Gene3D" id="3.30.450.290">
    <property type="match status" value="1"/>
</dbReference>
<protein>
    <submittedName>
        <fullName evidence="8">HAMP domain-containing protein</fullName>
    </submittedName>
</protein>
<feature type="compositionally biased region" description="Low complexity" evidence="4">
    <location>
        <begin position="452"/>
        <end position="461"/>
    </location>
</feature>
<dbReference type="InterPro" id="IPR003660">
    <property type="entry name" value="HAMP_dom"/>
</dbReference>
<keyword evidence="1" id="KW-0807">Transducer</keyword>
<reference evidence="8 9" key="1">
    <citation type="submission" date="2019-10" db="EMBL/GenBank/DDBJ databases">
        <title>Draft whole-genome sequence of the purple nonsulfur photosynthetic bacterium Roseospira navarrensis DSM 15114.</title>
        <authorList>
            <person name="Kyndt J.A."/>
            <person name="Meyer T.E."/>
        </authorList>
    </citation>
    <scope>NUCLEOTIDE SEQUENCE [LARGE SCALE GENOMIC DNA]</scope>
    <source>
        <strain evidence="8 9">DSM 15114</strain>
    </source>
</reference>
<evidence type="ECO:0000313" key="9">
    <source>
        <dbReference type="Proteomes" id="UP000434582"/>
    </source>
</evidence>
<evidence type="ECO:0000259" key="7">
    <source>
        <dbReference type="SMART" id="SM00304"/>
    </source>
</evidence>
<keyword evidence="9" id="KW-1185">Reference proteome</keyword>
<evidence type="ECO:0000256" key="1">
    <source>
        <dbReference type="ARBA" id="ARBA00023224"/>
    </source>
</evidence>
<proteinExistence type="inferred from homology"/>
<keyword evidence="5" id="KW-0812">Transmembrane</keyword>
<dbReference type="Gene3D" id="1.10.287.950">
    <property type="entry name" value="Methyl-accepting chemotaxis protein"/>
    <property type="match status" value="1"/>
</dbReference>
<dbReference type="OrthoDB" id="3378718at2"/>
<dbReference type="SUPFAM" id="SSF58104">
    <property type="entry name" value="Methyl-accepting chemotaxis protein (MCP) signaling domain"/>
    <property type="match status" value="1"/>
</dbReference>
<organism evidence="8 9">
    <name type="scientific">Roseospira navarrensis</name>
    <dbReference type="NCBI Taxonomy" id="140058"/>
    <lineage>
        <taxon>Bacteria</taxon>
        <taxon>Pseudomonadati</taxon>
        <taxon>Pseudomonadota</taxon>
        <taxon>Alphaproteobacteria</taxon>
        <taxon>Rhodospirillales</taxon>
        <taxon>Rhodospirillaceae</taxon>
        <taxon>Roseospira</taxon>
    </lineage>
</organism>
<feature type="coiled-coil region" evidence="3">
    <location>
        <begin position="262"/>
        <end position="289"/>
    </location>
</feature>
<dbReference type="GO" id="GO:0007165">
    <property type="term" value="P:signal transduction"/>
    <property type="evidence" value="ECO:0007669"/>
    <property type="project" value="UniProtKB-KW"/>
</dbReference>
<dbReference type="GO" id="GO:0016020">
    <property type="term" value="C:membrane"/>
    <property type="evidence" value="ECO:0007669"/>
    <property type="project" value="InterPro"/>
</dbReference>
<feature type="domain" description="HAMP" evidence="7">
    <location>
        <begin position="336"/>
        <end position="389"/>
    </location>
</feature>
<evidence type="ECO:0000256" key="4">
    <source>
        <dbReference type="SAM" id="MobiDB-lite"/>
    </source>
</evidence>
<gene>
    <name evidence="8" type="ORF">GHC57_09095</name>
</gene>
<dbReference type="SMART" id="SM00304">
    <property type="entry name" value="HAMP"/>
    <property type="match status" value="1"/>
</dbReference>
<keyword evidence="5" id="KW-0472">Membrane</keyword>
<dbReference type="PANTHER" id="PTHR32089">
    <property type="entry name" value="METHYL-ACCEPTING CHEMOTAXIS PROTEIN MCPB"/>
    <property type="match status" value="1"/>
</dbReference>
<name>A0A7X1ZDT0_9PROT</name>
<dbReference type="RefSeq" id="WP_153343380.1">
    <property type="nucleotide sequence ID" value="NZ_WIVE01000024.1"/>
</dbReference>
<dbReference type="InterPro" id="IPR004089">
    <property type="entry name" value="MCPsignal_dom"/>
</dbReference>
<comment type="similarity">
    <text evidence="2">Belongs to the methyl-accepting chemotaxis (MCP) protein family.</text>
</comment>
<accession>A0A7X1ZDT0</accession>
<feature type="transmembrane region" description="Helical" evidence="5">
    <location>
        <begin position="12"/>
        <end position="33"/>
    </location>
</feature>
<dbReference type="SMART" id="SM00283">
    <property type="entry name" value="MA"/>
    <property type="match status" value="1"/>
</dbReference>
<evidence type="ECO:0000313" key="8">
    <source>
        <dbReference type="EMBL" id="MQX36671.1"/>
    </source>
</evidence>
<keyword evidence="3" id="KW-0175">Coiled coil</keyword>
<keyword evidence="5" id="KW-1133">Transmembrane helix</keyword>
<dbReference type="AlphaFoldDB" id="A0A7X1ZDT0"/>
<evidence type="ECO:0000256" key="3">
    <source>
        <dbReference type="SAM" id="Coils"/>
    </source>
</evidence>
<evidence type="ECO:0000259" key="6">
    <source>
        <dbReference type="SMART" id="SM00283"/>
    </source>
</evidence>
<feature type="transmembrane region" description="Helical" evidence="5">
    <location>
        <begin position="316"/>
        <end position="335"/>
    </location>
</feature>
<comment type="caution">
    <text evidence="8">The sequence shown here is derived from an EMBL/GenBank/DDBJ whole genome shotgun (WGS) entry which is preliminary data.</text>
</comment>
<dbReference type="Proteomes" id="UP000434582">
    <property type="component" value="Unassembled WGS sequence"/>
</dbReference>
<sequence length="784" mass="83869">MLFMKSLNAKITATVVALVALIAIINIGLVYYYSILVQAETQELENDVQRIIGEKDAFTDSIVDEALTIENRALEAEQQVAVITADAETMAERRFITGKHAGISASATTMIRAAMMSGEAAAAEDIMFNLSENPDVLSINLWRTNGIEAFSDNSTIRDVNAALGTDYFQPHATENPTPIPDERRTGLEEALAATSGNAVLPGEVEDDEGTVQPVLFSYAVLTNDIECQGCHGQEETQRGVLEVAISRAGLVALERSAAERMATLEEKQARELAELAERAEEQHDAIVAESAGFTREINDRVAALNVTQSQSSAVQFIVNPLAALVVLALIVLMLSRMLSRPLRSMTNTMERLADNDLTVDVPGLQRKDEIGEMAGAVQVFKDNGIKLKEMAAEQEVMHRRNARRVKAEMFALTNALEEEVNSAIALVKTQADAMHGAALEMSQSVSQTESQSDAASGASREAAGSVDAVAAAAEEMASSISEISRQVSSSAETAHKAMAQAETTNERIQGLNRAANEIGEVVDLINDIAKQTNLLALNATIEAARAGEAGKGFAVVANEVKTLANQTAKATEDIGTQIAAIQKATEEAVSAIGDISRVINEINEITTAVSAAVEEQTAATGEISQNAQMAAQNTQVSSENIEEVRASSDVTGGHARSVQESAEEVRNRVRLMQDALEKIMRSGSAEERRANMLHTVNVSATLEFRGGQKTTCLLQDLAISGVGTLDRRLEGERGQEFTTTIPDVGRCAGSIVAHTGSTTHIRLDISEDRAAKFESFIAAQASRT</sequence>